<accession>A0A0M4JSV7</accession>
<dbReference type="GO" id="GO:0004560">
    <property type="term" value="F:alpha-L-fucosidase activity"/>
    <property type="evidence" value="ECO:0007669"/>
    <property type="project" value="InterPro"/>
</dbReference>
<keyword evidence="10" id="KW-1185">Reference proteome</keyword>
<evidence type="ECO:0000313" key="10">
    <source>
        <dbReference type="Proteomes" id="UP000063919"/>
    </source>
</evidence>
<dbReference type="PANTHER" id="PTHR10030:SF37">
    <property type="entry name" value="ALPHA-L-FUCOSIDASE-RELATED"/>
    <property type="match status" value="1"/>
</dbReference>
<dbReference type="SUPFAM" id="SSF51445">
    <property type="entry name" value="(Trans)glycosidases"/>
    <property type="match status" value="1"/>
</dbReference>
<evidence type="ECO:0000313" key="9">
    <source>
        <dbReference type="EMBL" id="ALD66533.1"/>
    </source>
</evidence>
<dbReference type="InterPro" id="IPR017853">
    <property type="entry name" value="GH"/>
</dbReference>
<evidence type="ECO:0000256" key="6">
    <source>
        <dbReference type="ARBA" id="ARBA00023295"/>
    </source>
</evidence>
<protein>
    <recommendedName>
        <fullName evidence="3">alpha-L-fucosidase</fullName>
        <ecNumber evidence="3">3.2.1.51</ecNumber>
    </recommendedName>
</protein>
<dbReference type="EC" id="3.2.1.51" evidence="3"/>
<evidence type="ECO:0000259" key="8">
    <source>
        <dbReference type="Pfam" id="PF01120"/>
    </source>
</evidence>
<evidence type="ECO:0000256" key="3">
    <source>
        <dbReference type="ARBA" id="ARBA00012662"/>
    </source>
</evidence>
<dbReference type="InterPro" id="IPR016286">
    <property type="entry name" value="FUC_metazoa-typ"/>
</dbReference>
<comment type="similarity">
    <text evidence="2">Belongs to the glycosyl hydrolase 29 family.</text>
</comment>
<proteinExistence type="inferred from homology"/>
<evidence type="ECO:0000256" key="4">
    <source>
        <dbReference type="ARBA" id="ARBA00022729"/>
    </source>
</evidence>
<dbReference type="PIRSF" id="PIRSF001092">
    <property type="entry name" value="Alpha-L-fucosidase"/>
    <property type="match status" value="1"/>
</dbReference>
<sequence length="410" mass="48835">MKEILRVKNFKKYGLGLFIHYGLYNQLEKGEWYMKMYNLSTDDYLSLFPKLNETDLKLNIKSIVKFAKENSFKYITLTTKHHDGFALYDSNGISLYDISITKTKDILSEFINECNKANIDPYLYYATWDWSHPSYETNFDEYLEYMHSNIEYLCKKYPNVKGYWFDGNWNKKNNDWKEDRLYKIIRKYNPNAMIINNSGLLNAGKEQHPEVDSITFEQGHLKKIDYSIFSRDLAAETCQTFNDHWGYAKEDFNFKSVKELILKFLMARKQKANYLLNLSVNKKGDLINLEIETVKKFSYWVKKYGYSLIGDYELTYVLEEDFIVKKNHIYYLFAYNVTTGGHVKKIHLGGEFQEIRKYNLEKKLNIKNISYLDNSEKVDFEQKQNELLIKIKSFDYGINTIVRVIKIEEE</sequence>
<dbReference type="PRINTS" id="PR00741">
    <property type="entry name" value="GLHYDRLASE29"/>
</dbReference>
<keyword evidence="4" id="KW-0732">Signal</keyword>
<evidence type="ECO:0000256" key="1">
    <source>
        <dbReference type="ARBA" id="ARBA00004071"/>
    </source>
</evidence>
<feature type="site" description="May be important for catalysis" evidence="7">
    <location>
        <position position="238"/>
    </location>
</feature>
<dbReference type="GO" id="GO:0016139">
    <property type="term" value="P:glycoside catabolic process"/>
    <property type="evidence" value="ECO:0007669"/>
    <property type="project" value="TreeGrafter"/>
</dbReference>
<dbReference type="GO" id="GO:0005764">
    <property type="term" value="C:lysosome"/>
    <property type="evidence" value="ECO:0007669"/>
    <property type="project" value="TreeGrafter"/>
</dbReference>
<name>A0A0M4JSV7_9MOLU</name>
<dbReference type="EMBL" id="CP012622">
    <property type="protein sequence ID" value="ALD66533.1"/>
    <property type="molecule type" value="Genomic_DNA"/>
</dbReference>
<dbReference type="KEGG" id="scj:SCANT_v1c06270"/>
<reference evidence="9 10" key="1">
    <citation type="journal article" date="2015" name="Genome Announc.">
        <title>Complete Genome Sequence of Spiroplasma cantharicola CC-1T (DSM 21588), a Bacterium Isolated from Soldier Beetle (Cantharis carolinus).</title>
        <authorList>
            <person name="Lo W.S."/>
            <person name="Liu P.Y."/>
            <person name="Kuo C.H."/>
        </authorList>
    </citation>
    <scope>NUCLEOTIDE SEQUENCE [LARGE SCALE GENOMIC DNA]</scope>
    <source>
        <strain evidence="9 10">CC-1</strain>
    </source>
</reference>
<dbReference type="STRING" id="362837.SCANT_v1c06270"/>
<dbReference type="AlphaFoldDB" id="A0A0M4JSV7"/>
<dbReference type="SMART" id="SM00812">
    <property type="entry name" value="Alpha_L_fucos"/>
    <property type="match status" value="1"/>
</dbReference>
<keyword evidence="6" id="KW-0326">Glycosidase</keyword>
<gene>
    <name evidence="9" type="ORF">SCANT_v1c06270</name>
</gene>
<dbReference type="InterPro" id="IPR057739">
    <property type="entry name" value="Glyco_hydro_29_N"/>
</dbReference>
<dbReference type="RefSeq" id="WP_053946290.1">
    <property type="nucleotide sequence ID" value="NZ_CP012622.1"/>
</dbReference>
<evidence type="ECO:0000256" key="5">
    <source>
        <dbReference type="ARBA" id="ARBA00022801"/>
    </source>
</evidence>
<dbReference type="PATRIC" id="fig|362837.3.peg.640"/>
<dbReference type="Proteomes" id="UP000063919">
    <property type="component" value="Chromosome"/>
</dbReference>
<dbReference type="PANTHER" id="PTHR10030">
    <property type="entry name" value="ALPHA-L-FUCOSIDASE"/>
    <property type="match status" value="1"/>
</dbReference>
<dbReference type="GO" id="GO:0006004">
    <property type="term" value="P:fucose metabolic process"/>
    <property type="evidence" value="ECO:0007669"/>
    <property type="project" value="InterPro"/>
</dbReference>
<keyword evidence="5" id="KW-0378">Hydrolase</keyword>
<evidence type="ECO:0000256" key="7">
    <source>
        <dbReference type="PIRSR" id="PIRSR001092-1"/>
    </source>
</evidence>
<dbReference type="Pfam" id="PF01120">
    <property type="entry name" value="Alpha_L_fucos"/>
    <property type="match status" value="1"/>
</dbReference>
<dbReference type="Gene3D" id="3.20.20.80">
    <property type="entry name" value="Glycosidases"/>
    <property type="match status" value="1"/>
</dbReference>
<feature type="domain" description="Glycoside hydrolase family 29 N-terminal" evidence="8">
    <location>
        <begin position="9"/>
        <end position="305"/>
    </location>
</feature>
<dbReference type="OrthoDB" id="107551at2"/>
<evidence type="ECO:0000256" key="2">
    <source>
        <dbReference type="ARBA" id="ARBA00007951"/>
    </source>
</evidence>
<dbReference type="InterPro" id="IPR000933">
    <property type="entry name" value="Glyco_hydro_29"/>
</dbReference>
<organism evidence="9 10">
    <name type="scientific">Spiroplasma cantharicola</name>
    <dbReference type="NCBI Taxonomy" id="362837"/>
    <lineage>
        <taxon>Bacteria</taxon>
        <taxon>Bacillati</taxon>
        <taxon>Mycoplasmatota</taxon>
        <taxon>Mollicutes</taxon>
        <taxon>Entomoplasmatales</taxon>
        <taxon>Spiroplasmataceae</taxon>
        <taxon>Spiroplasma</taxon>
    </lineage>
</organism>
<comment type="function">
    <text evidence="1">Alpha-L-fucosidase is responsible for hydrolyzing the alpha-1,6-linked fucose joined to the reducing-end N-acetylglucosamine of the carbohydrate moieties of glycoproteins.</text>
</comment>